<dbReference type="KEGG" id="btw:BF38_3060"/>
<accession>A0A0B5NRV7</accession>
<dbReference type="RefSeq" id="WP_003297255.1">
    <property type="nucleotide sequence ID" value="NZ_CP009335.1"/>
</dbReference>
<evidence type="ECO:0000313" key="3">
    <source>
        <dbReference type="Proteomes" id="UP000031876"/>
    </source>
</evidence>
<gene>
    <name evidence="1" type="ORF">BF38_3060</name>
    <name evidence="2" type="ORF">FOC89_22970</name>
</gene>
<evidence type="ECO:0000313" key="4">
    <source>
        <dbReference type="Proteomes" id="UP000501107"/>
    </source>
</evidence>
<dbReference type="AlphaFoldDB" id="A0A0B5NRV7"/>
<protein>
    <submittedName>
        <fullName evidence="2">Uncharacterized protein</fullName>
    </submittedName>
</protein>
<dbReference type="EMBL" id="CP053980">
    <property type="protein sequence ID" value="QKH28149.1"/>
    <property type="molecule type" value="Genomic_DNA"/>
</dbReference>
<sequence>MLNEELLEAVIKYKRNTGRNPNMLKLNPNYFRSILEELNYPEWIIKKKMTEMKKSIFGVPVELTDEVEEFEI</sequence>
<evidence type="ECO:0000313" key="1">
    <source>
        <dbReference type="EMBL" id="AJG76152.1"/>
    </source>
</evidence>
<dbReference type="Proteomes" id="UP000501107">
    <property type="component" value="Chromosome"/>
</dbReference>
<dbReference type="Proteomes" id="UP000031876">
    <property type="component" value="Chromosome"/>
</dbReference>
<evidence type="ECO:0000313" key="2">
    <source>
        <dbReference type="EMBL" id="QKH28149.1"/>
    </source>
</evidence>
<organism evidence="2 4">
    <name type="scientific">Bacillus thuringiensis</name>
    <dbReference type="NCBI Taxonomy" id="1428"/>
    <lineage>
        <taxon>Bacteria</taxon>
        <taxon>Bacillati</taxon>
        <taxon>Bacillota</taxon>
        <taxon>Bacilli</taxon>
        <taxon>Bacillales</taxon>
        <taxon>Bacillaceae</taxon>
        <taxon>Bacillus</taxon>
        <taxon>Bacillus cereus group</taxon>
    </lineage>
</organism>
<name>A0A0B5NRV7_BACTU</name>
<reference evidence="2 4" key="2">
    <citation type="submission" date="2020-05" db="EMBL/GenBank/DDBJ databases">
        <title>FDA dAtabase for Regulatory Grade micrObial Sequences (FDA-ARGOS): Supporting development and validation of Infectious Disease Dx tests.</title>
        <authorList>
            <person name="Nelson B."/>
            <person name="Plummer A."/>
            <person name="Tallon L."/>
            <person name="Sadzewicz L."/>
            <person name="Zhao X."/>
            <person name="Vavikolanu K."/>
            <person name="Mehta A."/>
            <person name="Aluvathingal J."/>
            <person name="Nadendla S."/>
            <person name="Myers T."/>
            <person name="Yan Y."/>
            <person name="Sichtig H."/>
        </authorList>
    </citation>
    <scope>NUCLEOTIDE SEQUENCE [LARGE SCALE GENOMIC DNA]</scope>
    <source>
        <strain evidence="2 4">FDAARGOS_795</strain>
    </source>
</reference>
<reference evidence="1 3" key="1">
    <citation type="journal article" date="2015" name="Genome Announc.">
        <title>Complete genome sequences for 35 biothreat assay-relevant bacillus species.</title>
        <authorList>
            <person name="Johnson S.L."/>
            <person name="Daligault H.E."/>
            <person name="Davenport K.W."/>
            <person name="Jaissle J."/>
            <person name="Frey K.G."/>
            <person name="Ladner J.T."/>
            <person name="Broomall S.M."/>
            <person name="Bishop-Lilly K.A."/>
            <person name="Bruce D.C."/>
            <person name="Gibbons H.S."/>
            <person name="Coyne S.R."/>
            <person name="Lo C.C."/>
            <person name="Meincke L."/>
            <person name="Munk A.C."/>
            <person name="Koroleva G.I."/>
            <person name="Rosenzweig C.N."/>
            <person name="Palacios G.F."/>
            <person name="Redden C.L."/>
            <person name="Minogue T.D."/>
            <person name="Chain P.S."/>
        </authorList>
    </citation>
    <scope>NUCLEOTIDE SEQUENCE [LARGE SCALE GENOMIC DNA]</scope>
    <source>
        <strain evidence="1 3">HD1011</strain>
    </source>
</reference>
<proteinExistence type="predicted"/>
<dbReference type="EMBL" id="CP009335">
    <property type="protein sequence ID" value="AJG76152.1"/>
    <property type="molecule type" value="Genomic_DNA"/>
</dbReference>